<name>A0A5N5LRL5_9ROSI</name>
<keyword evidence="1" id="KW-0488">Methylation</keyword>
<dbReference type="AlphaFoldDB" id="A0A5N5LRL5"/>
<keyword evidence="2" id="KW-0479">Metal-binding</keyword>
<organism evidence="7 8">
    <name type="scientific">Salix brachista</name>
    <dbReference type="NCBI Taxonomy" id="2182728"/>
    <lineage>
        <taxon>Eukaryota</taxon>
        <taxon>Viridiplantae</taxon>
        <taxon>Streptophyta</taxon>
        <taxon>Embryophyta</taxon>
        <taxon>Tracheophyta</taxon>
        <taxon>Spermatophyta</taxon>
        <taxon>Magnoliopsida</taxon>
        <taxon>eudicotyledons</taxon>
        <taxon>Gunneridae</taxon>
        <taxon>Pentapetalae</taxon>
        <taxon>rosids</taxon>
        <taxon>fabids</taxon>
        <taxon>Malpighiales</taxon>
        <taxon>Salicaceae</taxon>
        <taxon>Saliceae</taxon>
        <taxon>Salix</taxon>
    </lineage>
</organism>
<dbReference type="PANTHER" id="PTHR46195:SF18">
    <property type="entry name" value="SUPEROXIDE DISMUTASE 1 COPPER CHAPERONE-LIKE PROTEIN"/>
    <property type="match status" value="1"/>
</dbReference>
<dbReference type="SUPFAM" id="SSF55008">
    <property type="entry name" value="HMA, heavy metal-associated domain"/>
    <property type="match status" value="1"/>
</dbReference>
<evidence type="ECO:0000259" key="6">
    <source>
        <dbReference type="PROSITE" id="PS50846"/>
    </source>
</evidence>
<evidence type="ECO:0000256" key="5">
    <source>
        <dbReference type="SAM" id="MobiDB-lite"/>
    </source>
</evidence>
<evidence type="ECO:0000256" key="2">
    <source>
        <dbReference type="ARBA" id="ARBA00022723"/>
    </source>
</evidence>
<evidence type="ECO:0000256" key="1">
    <source>
        <dbReference type="ARBA" id="ARBA00022481"/>
    </source>
</evidence>
<dbReference type="PANTHER" id="PTHR46195">
    <property type="entry name" value="HEAVY METAL-ASSOCIATED ISOPRENYLATED PLANT PROTEIN 7"/>
    <property type="match status" value="1"/>
</dbReference>
<dbReference type="EMBL" id="VDCV01000008">
    <property type="protein sequence ID" value="KAB5545320.1"/>
    <property type="molecule type" value="Genomic_DNA"/>
</dbReference>
<dbReference type="InterPro" id="IPR006121">
    <property type="entry name" value="HMA_dom"/>
</dbReference>
<sequence>MSKLPYENNQREETSHGEEEEAGQNPLHRKFQSNMANEKKREELKVVTVEFKISMHCNACERTVAKIISKFKGVETFRTDMNKHKVVVTGRIDPQKLLKKLKKKTGKKVEILANKREEEGSRDTGENAVSEAIPRPVNDRCRPPISYDCCENNDLLMFFSDENPNACSIM</sequence>
<feature type="domain" description="HMA" evidence="6">
    <location>
        <begin position="46"/>
        <end position="110"/>
    </location>
</feature>
<evidence type="ECO:0000313" key="7">
    <source>
        <dbReference type="EMBL" id="KAB5545320.1"/>
    </source>
</evidence>
<dbReference type="GO" id="GO:0046872">
    <property type="term" value="F:metal ion binding"/>
    <property type="evidence" value="ECO:0007669"/>
    <property type="project" value="UniProtKB-KW"/>
</dbReference>
<gene>
    <name evidence="7" type="ORF">DKX38_013432</name>
</gene>
<comment type="caution">
    <text evidence="7">The sequence shown here is derived from an EMBL/GenBank/DDBJ whole genome shotgun (WGS) entry which is preliminary data.</text>
</comment>
<proteinExistence type="inferred from homology"/>
<dbReference type="InterPro" id="IPR044577">
    <property type="entry name" value="HIPP4/7/8/17/18/19"/>
</dbReference>
<dbReference type="InterPro" id="IPR036163">
    <property type="entry name" value="HMA_dom_sf"/>
</dbReference>
<dbReference type="Proteomes" id="UP000326939">
    <property type="component" value="Chromosome 8"/>
</dbReference>
<dbReference type="Gene3D" id="3.30.70.100">
    <property type="match status" value="1"/>
</dbReference>
<protein>
    <recommendedName>
        <fullName evidence="6">HMA domain-containing protein</fullName>
    </recommendedName>
</protein>
<feature type="region of interest" description="Disordered" evidence="5">
    <location>
        <begin position="1"/>
        <end position="36"/>
    </location>
</feature>
<evidence type="ECO:0000256" key="4">
    <source>
        <dbReference type="ARBA" id="ARBA00024045"/>
    </source>
</evidence>
<comment type="similarity">
    <text evidence="4">Belongs to the HIPP family.</text>
</comment>
<keyword evidence="3" id="KW-0636">Prenylation</keyword>
<dbReference type="CDD" id="cd00371">
    <property type="entry name" value="HMA"/>
    <property type="match status" value="1"/>
</dbReference>
<dbReference type="PROSITE" id="PS50846">
    <property type="entry name" value="HMA_2"/>
    <property type="match status" value="1"/>
</dbReference>
<keyword evidence="3" id="KW-0449">Lipoprotein</keyword>
<keyword evidence="8" id="KW-1185">Reference proteome</keyword>
<dbReference type="Pfam" id="PF00403">
    <property type="entry name" value="HMA"/>
    <property type="match status" value="1"/>
</dbReference>
<evidence type="ECO:0000313" key="8">
    <source>
        <dbReference type="Proteomes" id="UP000326939"/>
    </source>
</evidence>
<reference evidence="8" key="1">
    <citation type="journal article" date="2019" name="Gigascience">
        <title>De novo genome assembly of the endangered Acer yangbiense, a plant species with extremely small populations endemic to Yunnan Province, China.</title>
        <authorList>
            <person name="Yang J."/>
            <person name="Wariss H.M."/>
            <person name="Tao L."/>
            <person name="Zhang R."/>
            <person name="Yun Q."/>
            <person name="Hollingsworth P."/>
            <person name="Dao Z."/>
            <person name="Luo G."/>
            <person name="Guo H."/>
            <person name="Ma Y."/>
            <person name="Sun W."/>
        </authorList>
    </citation>
    <scope>NUCLEOTIDE SEQUENCE [LARGE SCALE GENOMIC DNA]</scope>
    <source>
        <strain evidence="8">cv. br00</strain>
    </source>
</reference>
<accession>A0A5N5LRL5</accession>
<evidence type="ECO:0000256" key="3">
    <source>
        <dbReference type="ARBA" id="ARBA00023289"/>
    </source>
</evidence>